<dbReference type="EMBL" id="JAKMXF010000255">
    <property type="protein sequence ID" value="KAI6653770.1"/>
    <property type="molecule type" value="Genomic_DNA"/>
</dbReference>
<dbReference type="AlphaFoldDB" id="A0AAV7JZJ1"/>
<sequence>MDDPLKFMMIQLSAILRAKIITRKEYDTRLNRLDLEYAIAWDKLETMGADDIKSKCNEMEHCYAIVEGIVTFTFVGLFMLHKDSRSLKYLVNKNKEDKLLKEVHNGVFKEIRHYYDNKIDIPSFTLDIYGNAIKVAPPKVIKLFVYITIHK</sequence>
<reference evidence="1 2" key="1">
    <citation type="journal article" date="2023" name="BMC Biol.">
        <title>The compact genome of the sponge Oopsacas minuta (Hexactinellida) is lacking key metazoan core genes.</title>
        <authorList>
            <person name="Santini S."/>
            <person name="Schenkelaars Q."/>
            <person name="Jourda C."/>
            <person name="Duchesne M."/>
            <person name="Belahbib H."/>
            <person name="Rocher C."/>
            <person name="Selva M."/>
            <person name="Riesgo A."/>
            <person name="Vervoort M."/>
            <person name="Leys S.P."/>
            <person name="Kodjabachian L."/>
            <person name="Le Bivic A."/>
            <person name="Borchiellini C."/>
            <person name="Claverie J.M."/>
            <person name="Renard E."/>
        </authorList>
    </citation>
    <scope>NUCLEOTIDE SEQUENCE [LARGE SCALE GENOMIC DNA]</scope>
    <source>
        <strain evidence="1">SPO-2</strain>
    </source>
</reference>
<organism evidence="1 2">
    <name type="scientific">Oopsacas minuta</name>
    <dbReference type="NCBI Taxonomy" id="111878"/>
    <lineage>
        <taxon>Eukaryota</taxon>
        <taxon>Metazoa</taxon>
        <taxon>Porifera</taxon>
        <taxon>Hexactinellida</taxon>
        <taxon>Hexasterophora</taxon>
        <taxon>Lyssacinosida</taxon>
        <taxon>Leucopsacidae</taxon>
        <taxon>Oopsacas</taxon>
    </lineage>
</organism>
<protein>
    <submittedName>
        <fullName evidence="1">Uncharacterized protein</fullName>
    </submittedName>
</protein>
<name>A0AAV7JZJ1_9METZ</name>
<dbReference type="Proteomes" id="UP001165289">
    <property type="component" value="Unassembled WGS sequence"/>
</dbReference>
<evidence type="ECO:0000313" key="1">
    <source>
        <dbReference type="EMBL" id="KAI6653770.1"/>
    </source>
</evidence>
<evidence type="ECO:0000313" key="2">
    <source>
        <dbReference type="Proteomes" id="UP001165289"/>
    </source>
</evidence>
<proteinExistence type="predicted"/>
<keyword evidence="2" id="KW-1185">Reference proteome</keyword>
<comment type="caution">
    <text evidence="1">The sequence shown here is derived from an EMBL/GenBank/DDBJ whole genome shotgun (WGS) entry which is preliminary data.</text>
</comment>
<accession>A0AAV7JZJ1</accession>
<gene>
    <name evidence="1" type="ORF">LOD99_3274</name>
</gene>